<dbReference type="AlphaFoldDB" id="A0A1L9SPW9"/>
<keyword evidence="3" id="KW-1185">Reference proteome</keyword>
<keyword evidence="1" id="KW-0472">Membrane</keyword>
<organism evidence="2 3">
    <name type="scientific">Penicilliopsis zonata CBS 506.65</name>
    <dbReference type="NCBI Taxonomy" id="1073090"/>
    <lineage>
        <taxon>Eukaryota</taxon>
        <taxon>Fungi</taxon>
        <taxon>Dikarya</taxon>
        <taxon>Ascomycota</taxon>
        <taxon>Pezizomycotina</taxon>
        <taxon>Eurotiomycetes</taxon>
        <taxon>Eurotiomycetidae</taxon>
        <taxon>Eurotiales</taxon>
        <taxon>Aspergillaceae</taxon>
        <taxon>Penicilliopsis</taxon>
    </lineage>
</organism>
<protein>
    <submittedName>
        <fullName evidence="2">Uncharacterized protein</fullName>
    </submittedName>
</protein>
<reference evidence="3" key="1">
    <citation type="journal article" date="2017" name="Genome Biol.">
        <title>Comparative genomics reveals high biological diversity and specific adaptations in the industrially and medically important fungal genus Aspergillus.</title>
        <authorList>
            <person name="de Vries R.P."/>
            <person name="Riley R."/>
            <person name="Wiebenga A."/>
            <person name="Aguilar-Osorio G."/>
            <person name="Amillis S."/>
            <person name="Uchima C.A."/>
            <person name="Anderluh G."/>
            <person name="Asadollahi M."/>
            <person name="Askin M."/>
            <person name="Barry K."/>
            <person name="Battaglia E."/>
            <person name="Bayram O."/>
            <person name="Benocci T."/>
            <person name="Braus-Stromeyer S.A."/>
            <person name="Caldana C."/>
            <person name="Canovas D."/>
            <person name="Cerqueira G.C."/>
            <person name="Chen F."/>
            <person name="Chen W."/>
            <person name="Choi C."/>
            <person name="Clum A."/>
            <person name="Dos Santos R.A."/>
            <person name="Damasio A.R."/>
            <person name="Diallinas G."/>
            <person name="Emri T."/>
            <person name="Fekete E."/>
            <person name="Flipphi M."/>
            <person name="Freyberg S."/>
            <person name="Gallo A."/>
            <person name="Gournas C."/>
            <person name="Habgood R."/>
            <person name="Hainaut M."/>
            <person name="Harispe M.L."/>
            <person name="Henrissat B."/>
            <person name="Hilden K.S."/>
            <person name="Hope R."/>
            <person name="Hossain A."/>
            <person name="Karabika E."/>
            <person name="Karaffa L."/>
            <person name="Karanyi Z."/>
            <person name="Krasevec N."/>
            <person name="Kuo A."/>
            <person name="Kusch H."/>
            <person name="LaButti K."/>
            <person name="Lagendijk E.L."/>
            <person name="Lapidus A."/>
            <person name="Levasseur A."/>
            <person name="Lindquist E."/>
            <person name="Lipzen A."/>
            <person name="Logrieco A.F."/>
            <person name="MacCabe A."/>
            <person name="Maekelae M.R."/>
            <person name="Malavazi I."/>
            <person name="Melin P."/>
            <person name="Meyer V."/>
            <person name="Mielnichuk N."/>
            <person name="Miskei M."/>
            <person name="Molnar A.P."/>
            <person name="Mule G."/>
            <person name="Ngan C.Y."/>
            <person name="Orejas M."/>
            <person name="Orosz E."/>
            <person name="Ouedraogo J.P."/>
            <person name="Overkamp K.M."/>
            <person name="Park H.-S."/>
            <person name="Perrone G."/>
            <person name="Piumi F."/>
            <person name="Punt P.J."/>
            <person name="Ram A.F."/>
            <person name="Ramon A."/>
            <person name="Rauscher S."/>
            <person name="Record E."/>
            <person name="Riano-Pachon D.M."/>
            <person name="Robert V."/>
            <person name="Roehrig J."/>
            <person name="Ruller R."/>
            <person name="Salamov A."/>
            <person name="Salih N.S."/>
            <person name="Samson R.A."/>
            <person name="Sandor E."/>
            <person name="Sanguinetti M."/>
            <person name="Schuetze T."/>
            <person name="Sepcic K."/>
            <person name="Shelest E."/>
            <person name="Sherlock G."/>
            <person name="Sophianopoulou V."/>
            <person name="Squina F.M."/>
            <person name="Sun H."/>
            <person name="Susca A."/>
            <person name="Todd R.B."/>
            <person name="Tsang A."/>
            <person name="Unkles S.E."/>
            <person name="van de Wiele N."/>
            <person name="van Rossen-Uffink D."/>
            <person name="Oliveira J.V."/>
            <person name="Vesth T.C."/>
            <person name="Visser J."/>
            <person name="Yu J.-H."/>
            <person name="Zhou M."/>
            <person name="Andersen M.R."/>
            <person name="Archer D.B."/>
            <person name="Baker S.E."/>
            <person name="Benoit I."/>
            <person name="Brakhage A.A."/>
            <person name="Braus G.H."/>
            <person name="Fischer R."/>
            <person name="Frisvad J.C."/>
            <person name="Goldman G.H."/>
            <person name="Houbraken J."/>
            <person name="Oakley B."/>
            <person name="Pocsi I."/>
            <person name="Scazzocchio C."/>
            <person name="Seiboth B."/>
            <person name="vanKuyk P.A."/>
            <person name="Wortman J."/>
            <person name="Dyer P.S."/>
            <person name="Grigoriev I.V."/>
        </authorList>
    </citation>
    <scope>NUCLEOTIDE SEQUENCE [LARGE SCALE GENOMIC DNA]</scope>
    <source>
        <strain evidence="3">CBS 506.65</strain>
    </source>
</reference>
<dbReference type="RefSeq" id="XP_022583661.1">
    <property type="nucleotide sequence ID" value="XM_022724688.1"/>
</dbReference>
<accession>A0A1L9SPW9</accession>
<gene>
    <name evidence="2" type="ORF">ASPZODRAFT_1407385</name>
</gene>
<evidence type="ECO:0000313" key="3">
    <source>
        <dbReference type="Proteomes" id="UP000184188"/>
    </source>
</evidence>
<dbReference type="GeneID" id="34611153"/>
<evidence type="ECO:0000256" key="1">
    <source>
        <dbReference type="SAM" id="Phobius"/>
    </source>
</evidence>
<dbReference type="Proteomes" id="UP000184188">
    <property type="component" value="Unassembled WGS sequence"/>
</dbReference>
<keyword evidence="1" id="KW-0812">Transmembrane</keyword>
<dbReference type="VEuPathDB" id="FungiDB:ASPZODRAFT_1407385"/>
<name>A0A1L9SPW9_9EURO</name>
<proteinExistence type="predicted"/>
<evidence type="ECO:0000313" key="2">
    <source>
        <dbReference type="EMBL" id="OJJ49151.1"/>
    </source>
</evidence>
<keyword evidence="1" id="KW-1133">Transmembrane helix</keyword>
<feature type="transmembrane region" description="Helical" evidence="1">
    <location>
        <begin position="60"/>
        <end position="81"/>
    </location>
</feature>
<sequence>MCSLVLVICFLAGFFSLLFLFHREGFLSDIEFTTPFLSLSLLLCYSLLNRLDPLLSHHSAYSFFIFYSWRVFLAATAQSMLVKLVMLTFIVHTLRTCTYHYSTLFLTRFCTF</sequence>
<dbReference type="EMBL" id="KV878338">
    <property type="protein sequence ID" value="OJJ49151.1"/>
    <property type="molecule type" value="Genomic_DNA"/>
</dbReference>